<comment type="caution">
    <text evidence="2">The sequence shown here is derived from an EMBL/GenBank/DDBJ whole genome shotgun (WGS) entry which is preliminary data.</text>
</comment>
<feature type="compositionally biased region" description="Acidic residues" evidence="1">
    <location>
        <begin position="86"/>
        <end position="103"/>
    </location>
</feature>
<dbReference type="AlphaFoldDB" id="A0A2J8A0X8"/>
<reference evidence="2 3" key="1">
    <citation type="journal article" date="2017" name="Mol. Biol. Evol.">
        <title>The 4-celled Tetrabaena socialis nuclear genome reveals the essential components for genetic control of cell number at the origin of multicellularity in the volvocine lineage.</title>
        <authorList>
            <person name="Featherston J."/>
            <person name="Arakaki Y."/>
            <person name="Hanschen E.R."/>
            <person name="Ferris P.J."/>
            <person name="Michod R.E."/>
            <person name="Olson B.J.S.C."/>
            <person name="Nozaki H."/>
            <person name="Durand P.M."/>
        </authorList>
    </citation>
    <scope>NUCLEOTIDE SEQUENCE [LARGE SCALE GENOMIC DNA]</scope>
    <source>
        <strain evidence="2 3">NIES-571</strain>
    </source>
</reference>
<gene>
    <name evidence="2" type="ORF">TSOC_007506</name>
</gene>
<sequence length="154" mass="16600">MPNRCRTAVLPYCNSQELDAPSYFNPLEATVVADLVAALIAASWAGAADRMAAAHGGRGRGRAALSGIVGQQDIGVICTYRKQEEGEGEGEEEEEEEEEEEGDGLTAVVQQLAEMATLGLGCESSIYPDPTDLAAYYEQQAAYYSEEMPFRVQL</sequence>
<accession>A0A2J8A0X8</accession>
<organism evidence="2 3">
    <name type="scientific">Tetrabaena socialis</name>
    <dbReference type="NCBI Taxonomy" id="47790"/>
    <lineage>
        <taxon>Eukaryota</taxon>
        <taxon>Viridiplantae</taxon>
        <taxon>Chlorophyta</taxon>
        <taxon>core chlorophytes</taxon>
        <taxon>Chlorophyceae</taxon>
        <taxon>CS clade</taxon>
        <taxon>Chlamydomonadales</taxon>
        <taxon>Tetrabaenaceae</taxon>
        <taxon>Tetrabaena</taxon>
    </lineage>
</organism>
<dbReference type="OrthoDB" id="551037at2759"/>
<keyword evidence="3" id="KW-1185">Reference proteome</keyword>
<feature type="region of interest" description="Disordered" evidence="1">
    <location>
        <begin position="81"/>
        <end position="104"/>
    </location>
</feature>
<dbReference type="EMBL" id="PGGS01000255">
    <property type="protein sequence ID" value="PNH06155.1"/>
    <property type="molecule type" value="Genomic_DNA"/>
</dbReference>
<protein>
    <submittedName>
        <fullName evidence="2">Uncharacterized protein</fullName>
    </submittedName>
</protein>
<proteinExistence type="predicted"/>
<dbReference type="Proteomes" id="UP000236333">
    <property type="component" value="Unassembled WGS sequence"/>
</dbReference>
<evidence type="ECO:0000313" key="3">
    <source>
        <dbReference type="Proteomes" id="UP000236333"/>
    </source>
</evidence>
<evidence type="ECO:0000313" key="2">
    <source>
        <dbReference type="EMBL" id="PNH06155.1"/>
    </source>
</evidence>
<name>A0A2J8A0X8_9CHLO</name>
<evidence type="ECO:0000256" key="1">
    <source>
        <dbReference type="SAM" id="MobiDB-lite"/>
    </source>
</evidence>